<dbReference type="Proteomes" id="UP000613401">
    <property type="component" value="Unassembled WGS sequence"/>
</dbReference>
<name>A0A8H4FI26_COLGL</name>
<reference evidence="2" key="2">
    <citation type="submission" date="2020-03" db="EMBL/GenBank/DDBJ databases">
        <authorList>
            <person name="Fu F.-F."/>
            <person name="Chen J."/>
        </authorList>
    </citation>
    <scope>NUCLEOTIDE SEQUENCE</scope>
    <source>
        <strain evidence="2">Lc1</strain>
    </source>
</reference>
<organism evidence="2 3">
    <name type="scientific">Colletotrichum gloeosporioides</name>
    <name type="common">Anthracnose fungus</name>
    <name type="synonym">Glomerella cingulata</name>
    <dbReference type="NCBI Taxonomy" id="474922"/>
    <lineage>
        <taxon>Eukaryota</taxon>
        <taxon>Fungi</taxon>
        <taxon>Dikarya</taxon>
        <taxon>Ascomycota</taxon>
        <taxon>Pezizomycotina</taxon>
        <taxon>Sordariomycetes</taxon>
        <taxon>Hypocreomycetidae</taxon>
        <taxon>Glomerellales</taxon>
        <taxon>Glomerellaceae</taxon>
        <taxon>Colletotrichum</taxon>
        <taxon>Colletotrichum gloeosporioides species complex</taxon>
    </lineage>
</organism>
<feature type="region of interest" description="Disordered" evidence="1">
    <location>
        <begin position="1"/>
        <end position="39"/>
    </location>
</feature>
<proteinExistence type="predicted"/>
<accession>A0A8H4FI26</accession>
<comment type="caution">
    <text evidence="2">The sequence shown here is derived from an EMBL/GenBank/DDBJ whole genome shotgun (WGS) entry which is preliminary data.</text>
</comment>
<reference evidence="2" key="1">
    <citation type="journal article" date="2020" name="Phytopathology">
        <title>Genome sequence and comparative analysis of Colletotrichum gloeosporioides isolated from Liriodendron leaves.</title>
        <authorList>
            <person name="Fu F.F."/>
            <person name="Hao Z."/>
            <person name="Wang P."/>
            <person name="Lu Y."/>
            <person name="Xue L.J."/>
            <person name="Wei G."/>
            <person name="Tian Y."/>
            <person name="Baishi H."/>
            <person name="Xu H."/>
            <person name="Shi J."/>
            <person name="Cheng T."/>
            <person name="Wang G."/>
            <person name="Yi Y."/>
            <person name="Chen J."/>
        </authorList>
    </citation>
    <scope>NUCLEOTIDE SEQUENCE</scope>
    <source>
        <strain evidence="2">Lc1</strain>
    </source>
</reference>
<evidence type="ECO:0000256" key="1">
    <source>
        <dbReference type="SAM" id="MobiDB-lite"/>
    </source>
</evidence>
<evidence type="ECO:0000313" key="3">
    <source>
        <dbReference type="Proteomes" id="UP000613401"/>
    </source>
</evidence>
<keyword evidence="3" id="KW-1185">Reference proteome</keyword>
<dbReference type="RefSeq" id="XP_045262186.1">
    <property type="nucleotide sequence ID" value="XM_045409662.1"/>
</dbReference>
<dbReference type="AlphaFoldDB" id="A0A8H4FI26"/>
<protein>
    <submittedName>
        <fullName evidence="2">Uncharacterized protein</fullName>
    </submittedName>
</protein>
<dbReference type="GeneID" id="69016855"/>
<evidence type="ECO:0000313" key="2">
    <source>
        <dbReference type="EMBL" id="KAF3803027.1"/>
    </source>
</evidence>
<sequence length="68" mass="7740">MAMVLHPGMRGYRADSPSLSCGSTEIDNHNRNNDDDDALSATRWHNWPDDGFLRTQLRHQTSQHPLVP</sequence>
<gene>
    <name evidence="2" type="ORF">GCG54_00009722</name>
</gene>
<dbReference type="EMBL" id="WVTB01000057">
    <property type="protein sequence ID" value="KAF3803027.1"/>
    <property type="molecule type" value="Genomic_DNA"/>
</dbReference>